<accession>A0ABX2AUJ4</accession>
<proteinExistence type="predicted"/>
<dbReference type="RefSeq" id="WP_172174978.1">
    <property type="nucleotide sequence ID" value="NZ_CASGIA010000035.1"/>
</dbReference>
<sequence>MKLDWKRYLVIAMNMLAAVYLLLAVTAFNKPDDAVTVCSKVKIDIRDNIVDGFLNTDEIKSILQRNKIYPLGKSMQEVNVRKMEEVLQQSPFVDKVQCYKTQGGQVCISLTQRMPLIRVKADNGDDYYLDSRGGIMPYTRYVTDLVIATGHIDRKYAQRVLTPMGNYIVKNKFWQNQIVQLNVLPDGSVEMVPRVGEHIVYLGHPHHVDKKLNRLEKFYKYGLNRVGWNKYSYISLEFDNQIICKKN</sequence>
<dbReference type="Proteomes" id="UP001193734">
    <property type="component" value="Unassembled WGS sequence"/>
</dbReference>
<keyword evidence="1" id="KW-0131">Cell cycle</keyword>
<name>A0ABX2AUJ4_9BACT</name>
<reference evidence="1 2" key="1">
    <citation type="submission" date="2020-05" db="EMBL/GenBank/DDBJ databases">
        <title>Distinct polysaccharide utilization as determinants for interspecies competition between intestinal Prevotella spp.</title>
        <authorList>
            <person name="Galvez E.J.C."/>
            <person name="Iljazovic A."/>
            <person name="Strowig T."/>
        </authorList>
    </citation>
    <scope>NUCLEOTIDE SEQUENCE [LARGE SCALE GENOMIC DNA]</scope>
    <source>
        <strain evidence="1 2">PROD</strain>
    </source>
</reference>
<keyword evidence="1" id="KW-0132">Cell division</keyword>
<evidence type="ECO:0000313" key="2">
    <source>
        <dbReference type="Proteomes" id="UP001193734"/>
    </source>
</evidence>
<evidence type="ECO:0000313" key="1">
    <source>
        <dbReference type="EMBL" id="NPE14422.1"/>
    </source>
</evidence>
<gene>
    <name evidence="1" type="ORF">HPS55_08800</name>
</gene>
<comment type="caution">
    <text evidence="1">The sequence shown here is derived from an EMBL/GenBank/DDBJ whole genome shotgun (WGS) entry which is preliminary data.</text>
</comment>
<dbReference type="GO" id="GO:0051301">
    <property type="term" value="P:cell division"/>
    <property type="evidence" value="ECO:0007669"/>
    <property type="project" value="UniProtKB-KW"/>
</dbReference>
<dbReference type="EMBL" id="JABKKE010000013">
    <property type="protein sequence ID" value="NPE14422.1"/>
    <property type="molecule type" value="Genomic_DNA"/>
</dbReference>
<dbReference type="GeneID" id="82157865"/>
<keyword evidence="2" id="KW-1185">Reference proteome</keyword>
<protein>
    <submittedName>
        <fullName evidence="1">Cell division protein FtsQ</fullName>
    </submittedName>
</protein>
<organism evidence="1 2">
    <name type="scientific">Xylanibacter rodentium</name>
    <dbReference type="NCBI Taxonomy" id="2736289"/>
    <lineage>
        <taxon>Bacteria</taxon>
        <taxon>Pseudomonadati</taxon>
        <taxon>Bacteroidota</taxon>
        <taxon>Bacteroidia</taxon>
        <taxon>Bacteroidales</taxon>
        <taxon>Prevotellaceae</taxon>
        <taxon>Xylanibacter</taxon>
    </lineage>
</organism>